<comment type="similarity">
    <text evidence="1">Belongs to the 'GDSL' lipolytic enzyme family.</text>
</comment>
<feature type="signal peptide" evidence="3">
    <location>
        <begin position="1"/>
        <end position="18"/>
    </location>
</feature>
<feature type="chain" id="PRO_5006025613" evidence="3">
    <location>
        <begin position="19"/>
        <end position="172"/>
    </location>
</feature>
<reference evidence="5 6" key="1">
    <citation type="submission" date="2014-02" db="EMBL/GenBank/DDBJ databases">
        <title>Genome sequence of Xanthomonas axonopodis DSM 3585 (T).</title>
        <authorList>
            <person name="Midha S."/>
            <person name="Patil P.B."/>
        </authorList>
    </citation>
    <scope>NUCLEOTIDE SEQUENCE [LARGE SCALE GENOMIC DNA]</scope>
    <source>
        <strain evidence="5 6">DSM 3585</strain>
    </source>
</reference>
<dbReference type="Gene3D" id="3.40.50.1110">
    <property type="entry name" value="SGNH hydrolase"/>
    <property type="match status" value="1"/>
</dbReference>
<keyword evidence="3" id="KW-0732">Signal</keyword>
<evidence type="ECO:0000313" key="5">
    <source>
        <dbReference type="EMBL" id="KPL48585.1"/>
    </source>
</evidence>
<protein>
    <submittedName>
        <fullName evidence="5">Rhamnogalacturonan acetylesterase</fullName>
    </submittedName>
</protein>
<dbReference type="SUPFAM" id="SSF52266">
    <property type="entry name" value="SGNH hydrolase"/>
    <property type="match status" value="1"/>
</dbReference>
<evidence type="ECO:0000259" key="4">
    <source>
        <dbReference type="Pfam" id="PF13472"/>
    </source>
</evidence>
<dbReference type="PATRIC" id="fig|53413.25.peg.701"/>
<feature type="non-terminal residue" evidence="5">
    <location>
        <position position="172"/>
    </location>
</feature>
<sequence length="172" mass="19160">MRLLLFAVLLLFANLAHAAPRHIFIAGDSSAADYGPERAPQAGWGQLLQDWFDPAQWKVHNHAKGGRSTRSFIAEGSLDAIAQELQRGDILLIQFGHNDAKREDPTRYTDPTTDYVQFLRRYIAAARDNGATSILITPAARLLYDFVALLDTHGRYTLAMQQLAAHATSPRF</sequence>
<dbReference type="RefSeq" id="WP_167694794.1">
    <property type="nucleotide sequence ID" value="NZ_JFAQ01000131.1"/>
</dbReference>
<feature type="domain" description="SGNH hydrolase-type esterase" evidence="4">
    <location>
        <begin position="27"/>
        <end position="166"/>
    </location>
</feature>
<comment type="caution">
    <text evidence="5">The sequence shown here is derived from an EMBL/GenBank/DDBJ whole genome shotgun (WGS) entry which is preliminary data.</text>
</comment>
<evidence type="ECO:0000256" key="1">
    <source>
        <dbReference type="ARBA" id="ARBA00008668"/>
    </source>
</evidence>
<dbReference type="InterPro" id="IPR037459">
    <property type="entry name" value="RhgT-like"/>
</dbReference>
<organism evidence="5 6">
    <name type="scientific">Xanthomonas axonopodis</name>
    <dbReference type="NCBI Taxonomy" id="53413"/>
    <lineage>
        <taxon>Bacteria</taxon>
        <taxon>Pseudomonadati</taxon>
        <taxon>Pseudomonadota</taxon>
        <taxon>Gammaproteobacteria</taxon>
        <taxon>Lysobacterales</taxon>
        <taxon>Lysobacteraceae</taxon>
        <taxon>Xanthomonas</taxon>
    </lineage>
</organism>
<name>A0A0N8GDF6_9XANT</name>
<proteinExistence type="inferred from homology"/>
<dbReference type="PANTHER" id="PTHR43695">
    <property type="entry name" value="PUTATIVE (AFU_ORTHOLOGUE AFUA_2G17250)-RELATED"/>
    <property type="match status" value="1"/>
</dbReference>
<dbReference type="InterPro" id="IPR036514">
    <property type="entry name" value="SGNH_hydro_sf"/>
</dbReference>
<dbReference type="CDD" id="cd01821">
    <property type="entry name" value="Rhamnogalacturan_acetylesterase_like"/>
    <property type="match status" value="1"/>
</dbReference>
<dbReference type="GO" id="GO:0016788">
    <property type="term" value="F:hydrolase activity, acting on ester bonds"/>
    <property type="evidence" value="ECO:0007669"/>
    <property type="project" value="UniProtKB-ARBA"/>
</dbReference>
<dbReference type="EMBL" id="JFAQ01000131">
    <property type="protein sequence ID" value="KPL48585.1"/>
    <property type="molecule type" value="Genomic_DNA"/>
</dbReference>
<evidence type="ECO:0000256" key="3">
    <source>
        <dbReference type="SAM" id="SignalP"/>
    </source>
</evidence>
<dbReference type="Proteomes" id="UP000054035">
    <property type="component" value="Unassembled WGS sequence"/>
</dbReference>
<dbReference type="Pfam" id="PF13472">
    <property type="entry name" value="Lipase_GDSL_2"/>
    <property type="match status" value="1"/>
</dbReference>
<dbReference type="InterPro" id="IPR013830">
    <property type="entry name" value="SGNH_hydro"/>
</dbReference>
<evidence type="ECO:0000313" key="6">
    <source>
        <dbReference type="Proteomes" id="UP000054035"/>
    </source>
</evidence>
<dbReference type="AlphaFoldDB" id="A0A0N8GDF6"/>
<dbReference type="PANTHER" id="PTHR43695:SF1">
    <property type="entry name" value="RHAMNOGALACTURONAN ACETYLESTERASE"/>
    <property type="match status" value="1"/>
</dbReference>
<evidence type="ECO:0000256" key="2">
    <source>
        <dbReference type="ARBA" id="ARBA00022801"/>
    </source>
</evidence>
<keyword evidence="2" id="KW-0378">Hydrolase</keyword>
<accession>A0A0N8GDF6</accession>
<gene>
    <name evidence="5" type="ORF">XAXN_12740</name>
</gene>